<proteinExistence type="predicted"/>
<evidence type="ECO:0000256" key="2">
    <source>
        <dbReference type="ARBA" id="ARBA00022679"/>
    </source>
</evidence>
<dbReference type="Pfam" id="PF03808">
    <property type="entry name" value="Glyco_tran_WecG"/>
    <property type="match status" value="1"/>
</dbReference>
<evidence type="ECO:0000256" key="1">
    <source>
        <dbReference type="ARBA" id="ARBA00022676"/>
    </source>
</evidence>
<comment type="caution">
    <text evidence="3">The sequence shown here is derived from an EMBL/GenBank/DDBJ whole genome shotgun (WGS) entry which is preliminary data.</text>
</comment>
<organism evidence="3 4">
    <name type="scientific">Pseudoroseicyclus tamaricis</name>
    <dbReference type="NCBI Taxonomy" id="2705421"/>
    <lineage>
        <taxon>Bacteria</taxon>
        <taxon>Pseudomonadati</taxon>
        <taxon>Pseudomonadota</taxon>
        <taxon>Alphaproteobacteria</taxon>
        <taxon>Rhodobacterales</taxon>
        <taxon>Paracoccaceae</taxon>
        <taxon>Pseudoroseicyclus</taxon>
    </lineage>
</organism>
<dbReference type="PANTHER" id="PTHR34136">
    <property type="match status" value="1"/>
</dbReference>
<evidence type="ECO:0000313" key="3">
    <source>
        <dbReference type="EMBL" id="NDU99478.1"/>
    </source>
</evidence>
<dbReference type="Proteomes" id="UP000474757">
    <property type="component" value="Unassembled WGS sequence"/>
</dbReference>
<reference evidence="3 4" key="1">
    <citation type="submission" date="2020-02" db="EMBL/GenBank/DDBJ databases">
        <title>Pseudoroseicyclus tamarix, sp. nov., isolated from offshore sediment of a Tamarix chinensis forest.</title>
        <authorList>
            <person name="Gai Y."/>
        </authorList>
    </citation>
    <scope>NUCLEOTIDE SEQUENCE [LARGE SCALE GENOMIC DNA]</scope>
    <source>
        <strain evidence="3 4">CLL3-39</strain>
    </source>
</reference>
<accession>A0A6B2JSC2</accession>
<dbReference type="CDD" id="cd06533">
    <property type="entry name" value="Glyco_transf_WecG_TagA"/>
    <property type="match status" value="1"/>
</dbReference>
<dbReference type="PANTHER" id="PTHR34136:SF1">
    <property type="entry name" value="UDP-N-ACETYL-D-MANNOSAMINURONIC ACID TRANSFERASE"/>
    <property type="match status" value="1"/>
</dbReference>
<sequence length="251" mass="26981">MCSFLLPAGPCDVAVNVPDMAALETEVSRRLAEGEGFALATLNLDHVVKLRRDASFREAYARHELVTADGNPIVWLSRMAGHGVALIPGSDLILPLCRLAAVAGAPVALLGATETALRGASRRLKEEVPGLEVAARVAPPMGFDPEGHAAEAALQEVAEAGARLVFLALGAPKQERLAARGRRLHPGLGFVSIGAGLDFLAGTQRRAPEFVRELALEWLWRMVNDPRRLARRYVDSAAVLPGLVWRVRRQA</sequence>
<keyword evidence="1" id="KW-0328">Glycosyltransferase</keyword>
<dbReference type="RefSeq" id="WP_163889018.1">
    <property type="nucleotide sequence ID" value="NZ_JAAFYS010000001.1"/>
</dbReference>
<keyword evidence="4" id="KW-1185">Reference proteome</keyword>
<dbReference type="GO" id="GO:0016758">
    <property type="term" value="F:hexosyltransferase activity"/>
    <property type="evidence" value="ECO:0007669"/>
    <property type="project" value="TreeGrafter"/>
</dbReference>
<dbReference type="AlphaFoldDB" id="A0A6B2JSC2"/>
<keyword evidence="2 3" id="KW-0808">Transferase</keyword>
<protein>
    <submittedName>
        <fullName evidence="3">WecB/TagA/CpsF family glycosyltransferase</fullName>
    </submittedName>
</protein>
<evidence type="ECO:0000313" key="4">
    <source>
        <dbReference type="Proteomes" id="UP000474757"/>
    </source>
</evidence>
<dbReference type="EMBL" id="JAAGAB010000001">
    <property type="protein sequence ID" value="NDU99478.1"/>
    <property type="molecule type" value="Genomic_DNA"/>
</dbReference>
<gene>
    <name evidence="3" type="ORF">GZA08_00660</name>
</gene>
<dbReference type="InterPro" id="IPR004629">
    <property type="entry name" value="WecG_TagA_CpsF"/>
</dbReference>
<dbReference type="NCBIfam" id="TIGR00696">
    <property type="entry name" value="wecG_tagA_cpsF"/>
    <property type="match status" value="1"/>
</dbReference>
<name>A0A6B2JSC2_9RHOB</name>